<accession>A0ABR0AFU4</accession>
<name>A0ABR0AFU4_9CRUS</name>
<comment type="caution">
    <text evidence="1">The sequence shown here is derived from an EMBL/GenBank/DDBJ whole genome shotgun (WGS) entry which is preliminary data.</text>
</comment>
<evidence type="ECO:0000313" key="2">
    <source>
        <dbReference type="Proteomes" id="UP001234178"/>
    </source>
</evidence>
<dbReference type="Proteomes" id="UP001234178">
    <property type="component" value="Unassembled WGS sequence"/>
</dbReference>
<keyword evidence="2" id="KW-1185">Reference proteome</keyword>
<reference evidence="1 2" key="1">
    <citation type="journal article" date="2023" name="Nucleic Acids Res.">
        <title>The hologenome of Daphnia magna reveals possible DNA methylation and microbiome-mediated evolution of the host genome.</title>
        <authorList>
            <person name="Chaturvedi A."/>
            <person name="Li X."/>
            <person name="Dhandapani V."/>
            <person name="Marshall H."/>
            <person name="Kissane S."/>
            <person name="Cuenca-Cambronero M."/>
            <person name="Asole G."/>
            <person name="Calvet F."/>
            <person name="Ruiz-Romero M."/>
            <person name="Marangio P."/>
            <person name="Guigo R."/>
            <person name="Rago D."/>
            <person name="Mirbahai L."/>
            <person name="Eastwood N."/>
            <person name="Colbourne J.K."/>
            <person name="Zhou J."/>
            <person name="Mallon E."/>
            <person name="Orsini L."/>
        </authorList>
    </citation>
    <scope>NUCLEOTIDE SEQUENCE [LARGE SCALE GENOMIC DNA]</scope>
    <source>
        <strain evidence="1">LRV0_1</strain>
    </source>
</reference>
<evidence type="ECO:0000313" key="1">
    <source>
        <dbReference type="EMBL" id="KAK4023999.1"/>
    </source>
</evidence>
<protein>
    <submittedName>
        <fullName evidence="1">Uncharacterized protein</fullName>
    </submittedName>
</protein>
<organism evidence="1 2">
    <name type="scientific">Daphnia magna</name>
    <dbReference type="NCBI Taxonomy" id="35525"/>
    <lineage>
        <taxon>Eukaryota</taxon>
        <taxon>Metazoa</taxon>
        <taxon>Ecdysozoa</taxon>
        <taxon>Arthropoda</taxon>
        <taxon>Crustacea</taxon>
        <taxon>Branchiopoda</taxon>
        <taxon>Diplostraca</taxon>
        <taxon>Cladocera</taxon>
        <taxon>Anomopoda</taxon>
        <taxon>Daphniidae</taxon>
        <taxon>Daphnia</taxon>
    </lineage>
</organism>
<sequence>MFLSMSQSSVTFPLPFFLSRFVLLNSSTPFGGGQNSDEMLRGASRVLDDGAVMRGETCPKSAVPAGDQ</sequence>
<proteinExistence type="predicted"/>
<dbReference type="EMBL" id="JAOYFB010000037">
    <property type="protein sequence ID" value="KAK4023999.1"/>
    <property type="molecule type" value="Genomic_DNA"/>
</dbReference>
<gene>
    <name evidence="1" type="ORF">OUZ56_009390</name>
</gene>